<accession>A0A401UI84</accession>
<keyword evidence="2" id="KW-1185">Reference proteome</keyword>
<sequence>MLQRIKVNLEAVEAMLYFWMAASEKENVAEKFFYDVADMPGLSCAYDEEFNGESVRRALSAIKNREPFAGNKKELKFWNNNMWMMEDFEYTNAMASPVKKLNLDNLVGKLAQLEGANKYDEVEVIFSPLHSDEYIITGNKLVVNFFRVRPDFAGDKTYIGEIELNEYIEEKLKELINK</sequence>
<comment type="caution">
    <text evidence="1">The sequence shown here is derived from an EMBL/GenBank/DDBJ whole genome shotgun (WGS) entry which is preliminary data.</text>
</comment>
<evidence type="ECO:0000313" key="2">
    <source>
        <dbReference type="Proteomes" id="UP000287872"/>
    </source>
</evidence>
<dbReference type="AlphaFoldDB" id="A0A401UI84"/>
<dbReference type="Proteomes" id="UP000287872">
    <property type="component" value="Unassembled WGS sequence"/>
</dbReference>
<reference evidence="1 2" key="1">
    <citation type="submission" date="2018-11" db="EMBL/GenBank/DDBJ databases">
        <title>Genome sequencing and assembly of Clostridium tagluense strain A121.</title>
        <authorList>
            <person name="Murakami T."/>
            <person name="Segawa T."/>
            <person name="Shcherbakova V.A."/>
            <person name="Mori H."/>
            <person name="Yoshimura Y."/>
        </authorList>
    </citation>
    <scope>NUCLEOTIDE SEQUENCE [LARGE SCALE GENOMIC DNA]</scope>
    <source>
        <strain evidence="1 2">A121</strain>
    </source>
</reference>
<gene>
    <name evidence="1" type="ORF">Ctaglu_08780</name>
</gene>
<organism evidence="1 2">
    <name type="scientific">Clostridium tagluense</name>
    <dbReference type="NCBI Taxonomy" id="360422"/>
    <lineage>
        <taxon>Bacteria</taxon>
        <taxon>Bacillati</taxon>
        <taxon>Bacillota</taxon>
        <taxon>Clostridia</taxon>
        <taxon>Eubacteriales</taxon>
        <taxon>Clostridiaceae</taxon>
        <taxon>Clostridium</taxon>
    </lineage>
</organism>
<dbReference type="OrthoDB" id="362018at2"/>
<dbReference type="EMBL" id="BHYK01000004">
    <property type="protein sequence ID" value="GCD09255.1"/>
    <property type="molecule type" value="Genomic_DNA"/>
</dbReference>
<name>A0A401UI84_9CLOT</name>
<dbReference type="RefSeq" id="WP_124998494.1">
    <property type="nucleotide sequence ID" value="NZ_BHYK01000004.1"/>
</dbReference>
<evidence type="ECO:0000313" key="1">
    <source>
        <dbReference type="EMBL" id="GCD09255.1"/>
    </source>
</evidence>
<proteinExistence type="predicted"/>
<protein>
    <submittedName>
        <fullName evidence="1">Uncharacterized protein</fullName>
    </submittedName>
</protein>